<feature type="transmembrane region" description="Helical" evidence="1">
    <location>
        <begin position="257"/>
        <end position="274"/>
    </location>
</feature>
<feature type="transmembrane region" description="Helical" evidence="1">
    <location>
        <begin position="145"/>
        <end position="166"/>
    </location>
</feature>
<dbReference type="InterPro" id="IPR057352">
    <property type="entry name" value="TPR_TmcB/C"/>
</dbReference>
<feature type="transmembrane region" description="Helical" evidence="1">
    <location>
        <begin position="225"/>
        <end position="245"/>
    </location>
</feature>
<gene>
    <name evidence="3" type="ORF">GPECTOR_175g214</name>
</gene>
<accession>A0A150FXB6</accession>
<dbReference type="STRING" id="33097.A0A150FXB6"/>
<keyword evidence="1" id="KW-1133">Transmembrane helix</keyword>
<evidence type="ECO:0000313" key="3">
    <source>
        <dbReference type="EMBL" id="KXZ42246.1"/>
    </source>
</evidence>
<reference evidence="4" key="1">
    <citation type="journal article" date="2016" name="Nat. Commun.">
        <title>The Gonium pectorale genome demonstrates co-option of cell cycle regulation during the evolution of multicellularity.</title>
        <authorList>
            <person name="Hanschen E.R."/>
            <person name="Marriage T.N."/>
            <person name="Ferris P.J."/>
            <person name="Hamaji T."/>
            <person name="Toyoda A."/>
            <person name="Fujiyama A."/>
            <person name="Neme R."/>
            <person name="Noguchi H."/>
            <person name="Minakuchi Y."/>
            <person name="Suzuki M."/>
            <person name="Kawai-Toyooka H."/>
            <person name="Smith D.R."/>
            <person name="Sparks H."/>
            <person name="Anderson J."/>
            <person name="Bakaric R."/>
            <person name="Luria V."/>
            <person name="Karger A."/>
            <person name="Kirschner M.W."/>
            <person name="Durand P.M."/>
            <person name="Michod R.E."/>
            <person name="Nozaki H."/>
            <person name="Olson B.J."/>
        </authorList>
    </citation>
    <scope>NUCLEOTIDE SEQUENCE [LARGE SCALE GENOMIC DNA]</scope>
    <source>
        <strain evidence="4">NIES-2863</strain>
    </source>
</reference>
<comment type="caution">
    <text evidence="3">The sequence shown here is derived from an EMBL/GenBank/DDBJ whole genome shotgun (WGS) entry which is preliminary data.</text>
</comment>
<sequence>MRASHLVGNQGNNREETDLLEQKKNFQEGVFACMYTLVRQSALAQWKFAVLRMVLEFLMNFIVAFNPSFDAWNIDVSSPVWQVVRWTVWRSPIMRIYGYTTYVTVMYGMAFAVLLSVIGLAWLTLAMRKQEQSKWLRSAATFLHIMYDVIFVMCYVSFFDFFVFMADCNFGAPGKPHMYFEGVHCLRMPHLLHMLAGLASAALFLAVTALLVVASSDLNPVSQGYLASPAAYTRLQILVAKAVYIVCSDTLTANPRLQVIGMLLSVAAILYWNLRTMPFYRRTTNAVWTGLWGGIMVPCALLAGLEWSGNQSLEHRTNMTRYVLYGVFPAIALSTGLAALYSWWAMRPSRKFADVAPGLKLTKLHKFESVHEVERLARVMRVFDSDGLADPDAAALGETIIKAGMQAFPNNPHLFILYANFKLEVRRDGPGARTQLQLAGRNSPNLVQRYQIFCTNEASKRLKDSNEGGMDLQAYIEFRRNFRAVLRVHKEVLLLQAELWNLCMRPALKVAQVDSAMDALESASGRAHQVYKRWGRSGSETAWAVGPRRVTHSQVAEA</sequence>
<dbReference type="InterPro" id="IPR052994">
    <property type="entry name" value="Tiny_macrocysts_regulators"/>
</dbReference>
<protein>
    <recommendedName>
        <fullName evidence="2">TmcB/TmcC TPR repeats domain-containing protein</fullName>
    </recommendedName>
</protein>
<dbReference type="PANTHER" id="PTHR31600:SF2">
    <property type="entry name" value="GAMETE ENRICHED GENE 10 PROTEIN-RELATED"/>
    <property type="match status" value="1"/>
</dbReference>
<evidence type="ECO:0000313" key="4">
    <source>
        <dbReference type="Proteomes" id="UP000075714"/>
    </source>
</evidence>
<feature type="transmembrane region" description="Helical" evidence="1">
    <location>
        <begin position="286"/>
        <end position="303"/>
    </location>
</feature>
<dbReference type="PANTHER" id="PTHR31600">
    <property type="entry name" value="TINY MACROCYSTS PROTEIN B-RELATED"/>
    <property type="match status" value="1"/>
</dbReference>
<keyword evidence="4" id="KW-1185">Reference proteome</keyword>
<dbReference type="Proteomes" id="UP000075714">
    <property type="component" value="Unassembled WGS sequence"/>
</dbReference>
<feature type="transmembrane region" description="Helical" evidence="1">
    <location>
        <begin position="323"/>
        <end position="344"/>
    </location>
</feature>
<dbReference type="Pfam" id="PF25474">
    <property type="entry name" value="TPR_TmcB"/>
    <property type="match status" value="1"/>
</dbReference>
<organism evidence="3 4">
    <name type="scientific">Gonium pectorale</name>
    <name type="common">Green alga</name>
    <dbReference type="NCBI Taxonomy" id="33097"/>
    <lineage>
        <taxon>Eukaryota</taxon>
        <taxon>Viridiplantae</taxon>
        <taxon>Chlorophyta</taxon>
        <taxon>core chlorophytes</taxon>
        <taxon>Chlorophyceae</taxon>
        <taxon>CS clade</taxon>
        <taxon>Chlamydomonadales</taxon>
        <taxon>Volvocaceae</taxon>
        <taxon>Gonium</taxon>
    </lineage>
</organism>
<feature type="transmembrane region" description="Helical" evidence="1">
    <location>
        <begin position="99"/>
        <end position="125"/>
    </location>
</feature>
<keyword evidence="1" id="KW-0812">Transmembrane</keyword>
<feature type="transmembrane region" description="Helical" evidence="1">
    <location>
        <begin position="49"/>
        <end position="69"/>
    </location>
</feature>
<keyword evidence="1" id="KW-0472">Membrane</keyword>
<evidence type="ECO:0000259" key="2">
    <source>
        <dbReference type="Pfam" id="PF25474"/>
    </source>
</evidence>
<feature type="transmembrane region" description="Helical" evidence="1">
    <location>
        <begin position="191"/>
        <end position="213"/>
    </location>
</feature>
<dbReference type="EMBL" id="LSYV01000175">
    <property type="protein sequence ID" value="KXZ42246.1"/>
    <property type="molecule type" value="Genomic_DNA"/>
</dbReference>
<evidence type="ECO:0000256" key="1">
    <source>
        <dbReference type="SAM" id="Phobius"/>
    </source>
</evidence>
<dbReference type="OrthoDB" id="541921at2759"/>
<feature type="domain" description="TmcB/TmcC TPR repeats" evidence="2">
    <location>
        <begin position="460"/>
        <end position="533"/>
    </location>
</feature>
<name>A0A150FXB6_GONPE</name>
<proteinExistence type="predicted"/>
<dbReference type="AlphaFoldDB" id="A0A150FXB6"/>